<evidence type="ECO:0000259" key="4">
    <source>
        <dbReference type="PROSITE" id="PS50995"/>
    </source>
</evidence>
<dbReference type="PROSITE" id="PS50995">
    <property type="entry name" value="HTH_MARR_2"/>
    <property type="match status" value="1"/>
</dbReference>
<protein>
    <recommendedName>
        <fullName evidence="4">HTH marR-type domain-containing protein</fullName>
    </recommendedName>
</protein>
<name>A0A1B2DRG3_9BACL</name>
<dbReference type="Pfam" id="PF01047">
    <property type="entry name" value="MarR"/>
    <property type="match status" value="1"/>
</dbReference>
<dbReference type="InterPro" id="IPR036388">
    <property type="entry name" value="WH-like_DNA-bd_sf"/>
</dbReference>
<sequence>MKQENSEKRIKKMREMDEAFRQLRRLIHAEWNRFNVKGLGMTDAKMVLLLSEHGPQKASVMAELLQITSGAVTGIADRLINFGYIDRERSEEDRRIVLLTITDEGRQLVDGIMRVREDLMLRLYEGFSLEDMDITVSMFTRMSENLERKREDSSDA</sequence>
<keyword evidence="2" id="KW-0238">DNA-binding</keyword>
<dbReference type="RefSeq" id="WP_099521220.1">
    <property type="nucleotide sequence ID" value="NZ_CP016808.1"/>
</dbReference>
<dbReference type="InterPro" id="IPR023187">
    <property type="entry name" value="Tscrpt_reg_MarR-type_CS"/>
</dbReference>
<dbReference type="InterPro" id="IPR036390">
    <property type="entry name" value="WH_DNA-bd_sf"/>
</dbReference>
<dbReference type="PROSITE" id="PS01117">
    <property type="entry name" value="HTH_MARR_1"/>
    <property type="match status" value="1"/>
</dbReference>
<dbReference type="InterPro" id="IPR000835">
    <property type="entry name" value="HTH_MarR-typ"/>
</dbReference>
<dbReference type="GO" id="GO:0003700">
    <property type="term" value="F:DNA-binding transcription factor activity"/>
    <property type="evidence" value="ECO:0007669"/>
    <property type="project" value="InterPro"/>
</dbReference>
<keyword evidence="1" id="KW-0805">Transcription regulation</keyword>
<dbReference type="Gene3D" id="1.10.10.10">
    <property type="entry name" value="Winged helix-like DNA-binding domain superfamily/Winged helix DNA-binding domain"/>
    <property type="match status" value="1"/>
</dbReference>
<organism evidence="5">
    <name type="scientific">Paenibacillus sp. BIHB 4019</name>
    <dbReference type="NCBI Taxonomy" id="1870819"/>
    <lineage>
        <taxon>Bacteria</taxon>
        <taxon>Bacillati</taxon>
        <taxon>Bacillota</taxon>
        <taxon>Bacilli</taxon>
        <taxon>Bacillales</taxon>
        <taxon>Paenibacillaceae</taxon>
        <taxon>Paenibacillus</taxon>
    </lineage>
</organism>
<gene>
    <name evidence="5" type="ORF">BBD42_30165</name>
</gene>
<accession>A0A1B2DRG3</accession>
<dbReference type="GO" id="GO:0003677">
    <property type="term" value="F:DNA binding"/>
    <property type="evidence" value="ECO:0007669"/>
    <property type="project" value="UniProtKB-KW"/>
</dbReference>
<dbReference type="AlphaFoldDB" id="A0A1B2DRG3"/>
<proteinExistence type="predicted"/>
<evidence type="ECO:0000256" key="2">
    <source>
        <dbReference type="ARBA" id="ARBA00023125"/>
    </source>
</evidence>
<reference evidence="5" key="1">
    <citation type="submission" date="2016-08" db="EMBL/GenBank/DDBJ databases">
        <title>Complete Genome Seqeunce of Paenibacillus sp. BIHB 4019 from tea rhizoplane.</title>
        <authorList>
            <person name="Thakur R."/>
            <person name="Swarnkar M.K."/>
            <person name="Gulati A."/>
        </authorList>
    </citation>
    <scope>NUCLEOTIDE SEQUENCE [LARGE SCALE GENOMIC DNA]</scope>
    <source>
        <strain evidence="5">BIHB4019</strain>
    </source>
</reference>
<dbReference type="PANTHER" id="PTHR42756:SF1">
    <property type="entry name" value="TRANSCRIPTIONAL REPRESSOR OF EMRAB OPERON"/>
    <property type="match status" value="1"/>
</dbReference>
<keyword evidence="3" id="KW-0804">Transcription</keyword>
<dbReference type="PRINTS" id="PR00598">
    <property type="entry name" value="HTHMARR"/>
</dbReference>
<evidence type="ECO:0000256" key="3">
    <source>
        <dbReference type="ARBA" id="ARBA00023163"/>
    </source>
</evidence>
<dbReference type="PANTHER" id="PTHR42756">
    <property type="entry name" value="TRANSCRIPTIONAL REGULATOR, MARR"/>
    <property type="match status" value="1"/>
</dbReference>
<dbReference type="SUPFAM" id="SSF46785">
    <property type="entry name" value="Winged helix' DNA-binding domain"/>
    <property type="match status" value="1"/>
</dbReference>
<dbReference type="EMBL" id="CP016808">
    <property type="protein sequence ID" value="ANY70287.1"/>
    <property type="molecule type" value="Genomic_DNA"/>
</dbReference>
<evidence type="ECO:0000313" key="5">
    <source>
        <dbReference type="EMBL" id="ANY70287.1"/>
    </source>
</evidence>
<dbReference type="SMART" id="SM00347">
    <property type="entry name" value="HTH_MARR"/>
    <property type="match status" value="1"/>
</dbReference>
<evidence type="ECO:0000256" key="1">
    <source>
        <dbReference type="ARBA" id="ARBA00023015"/>
    </source>
</evidence>
<feature type="domain" description="HTH marR-type" evidence="4">
    <location>
        <begin position="9"/>
        <end position="144"/>
    </location>
</feature>